<sequence>MTTTKPCPLAMSPTKPMTPTAKTPKAVDRSVRTRSQFHITFPSKAFLDLETPEPAIHEGSARRCCVKYGASVFSHVIVPKTPSDVVERTTSVDEAKPYLPYTTRKPQVPPVPQLPSLLEFRAKNESEAHTLTKTHAMSASQAMLEKPGISKDSGTCLNLTNDPPPRSTYVADLAQSLENMNPSPHGIERLQDVVRARERTKQVFCLKFAHFKLQRDLPGDLCAMRQRAEADRQDRIHVAVEASTWFTGFLSLVLKYTPSSSSPAPALLFLTNSIRDSVNQGHEFQPALLLGLVLCLYENELEADATQAALKFLRSAAGISMVDWERFFENASLPPPIEVVNQRQADSQGKGKHMRMKHLVKTAGMMSHLKGSAPSDE</sequence>
<evidence type="ECO:0000256" key="1">
    <source>
        <dbReference type="SAM" id="MobiDB-lite"/>
    </source>
</evidence>
<dbReference type="VEuPathDB" id="FungiDB:SPRG_03067"/>
<proteinExistence type="predicted"/>
<dbReference type="GeneID" id="24125600"/>
<evidence type="ECO:0000313" key="2">
    <source>
        <dbReference type="EMBL" id="KDO32593.1"/>
    </source>
</evidence>
<dbReference type="RefSeq" id="XP_012197038.1">
    <property type="nucleotide sequence ID" value="XM_012341648.1"/>
</dbReference>
<reference evidence="2 3" key="1">
    <citation type="journal article" date="2013" name="PLoS Genet.">
        <title>Distinctive expansion of potential virulence genes in the genome of the oomycete fish pathogen Saprolegnia parasitica.</title>
        <authorList>
            <person name="Jiang R.H."/>
            <person name="de Bruijn I."/>
            <person name="Haas B.J."/>
            <person name="Belmonte R."/>
            <person name="Lobach L."/>
            <person name="Christie J."/>
            <person name="van den Ackerveken G."/>
            <person name="Bottin A."/>
            <person name="Bulone V."/>
            <person name="Diaz-Moreno S.M."/>
            <person name="Dumas B."/>
            <person name="Fan L."/>
            <person name="Gaulin E."/>
            <person name="Govers F."/>
            <person name="Grenville-Briggs L.J."/>
            <person name="Horner N.R."/>
            <person name="Levin J.Z."/>
            <person name="Mammella M."/>
            <person name="Meijer H.J."/>
            <person name="Morris P."/>
            <person name="Nusbaum C."/>
            <person name="Oome S."/>
            <person name="Phillips A.J."/>
            <person name="van Rooyen D."/>
            <person name="Rzeszutek E."/>
            <person name="Saraiva M."/>
            <person name="Secombes C.J."/>
            <person name="Seidl M.F."/>
            <person name="Snel B."/>
            <person name="Stassen J.H."/>
            <person name="Sykes S."/>
            <person name="Tripathy S."/>
            <person name="van den Berg H."/>
            <person name="Vega-Arreguin J.C."/>
            <person name="Wawra S."/>
            <person name="Young S.K."/>
            <person name="Zeng Q."/>
            <person name="Dieguez-Uribeondo J."/>
            <person name="Russ C."/>
            <person name="Tyler B.M."/>
            <person name="van West P."/>
        </authorList>
    </citation>
    <scope>NUCLEOTIDE SEQUENCE [LARGE SCALE GENOMIC DNA]</scope>
    <source>
        <strain evidence="2 3">CBS 223.65</strain>
    </source>
</reference>
<organism evidence="2 3">
    <name type="scientific">Saprolegnia parasitica (strain CBS 223.65)</name>
    <dbReference type="NCBI Taxonomy" id="695850"/>
    <lineage>
        <taxon>Eukaryota</taxon>
        <taxon>Sar</taxon>
        <taxon>Stramenopiles</taxon>
        <taxon>Oomycota</taxon>
        <taxon>Saprolegniomycetes</taxon>
        <taxon>Saprolegniales</taxon>
        <taxon>Saprolegniaceae</taxon>
        <taxon>Saprolegnia</taxon>
    </lineage>
</organism>
<accession>A0A067CQ09</accession>
<dbReference type="KEGG" id="spar:SPRG_03067"/>
<feature type="compositionally biased region" description="Low complexity" evidence="1">
    <location>
        <begin position="10"/>
        <end position="24"/>
    </location>
</feature>
<keyword evidence="3" id="KW-1185">Reference proteome</keyword>
<name>A0A067CQ09_SAPPC</name>
<gene>
    <name evidence="2" type="ORF">SPRG_03067</name>
</gene>
<evidence type="ECO:0000313" key="3">
    <source>
        <dbReference type="Proteomes" id="UP000030745"/>
    </source>
</evidence>
<dbReference type="AlphaFoldDB" id="A0A067CQ09"/>
<feature type="region of interest" description="Disordered" evidence="1">
    <location>
        <begin position="1"/>
        <end position="30"/>
    </location>
</feature>
<dbReference type="OrthoDB" id="79485at2759"/>
<dbReference type="EMBL" id="KK583195">
    <property type="protein sequence ID" value="KDO32593.1"/>
    <property type="molecule type" value="Genomic_DNA"/>
</dbReference>
<dbReference type="Proteomes" id="UP000030745">
    <property type="component" value="Unassembled WGS sequence"/>
</dbReference>
<protein>
    <submittedName>
        <fullName evidence="2">Uncharacterized protein</fullName>
    </submittedName>
</protein>